<dbReference type="Gene3D" id="3.30.460.10">
    <property type="entry name" value="Beta Polymerase, domain 2"/>
    <property type="match status" value="1"/>
</dbReference>
<dbReference type="Proteomes" id="UP000219435">
    <property type="component" value="Unassembled WGS sequence"/>
</dbReference>
<name>A0A285V3G3_9ACTN</name>
<evidence type="ECO:0000313" key="2">
    <source>
        <dbReference type="Proteomes" id="UP000219435"/>
    </source>
</evidence>
<sequence length="276" mass="32881">MQFDLAAGHATEPWEKPDRSSYEEWLARVWTGDRRELRRGRYLQQQRDLQKAFEESKFFLQLSNRLRDWSLDYEDRKGVPLFGAPPEIKLELKPWESFLSKTWRANVHNNPNWPAPPADGWLSPDCWFEGLWDVVRCRIVVRYLDGVQELADHMTSLGGEVGADVEVWTHAQDYGYYAMHVTVRQDFRVQTLNFEDEEERFSKIEIQLTTELQETIGSLTHGYFEKRREEKQDPDQKWQWNYQSPEFTPYYLGHMLHYLEGMIMRVREDIGRAPDA</sequence>
<proteinExistence type="predicted"/>
<reference evidence="2" key="1">
    <citation type="submission" date="2017-08" db="EMBL/GenBank/DDBJ databases">
        <authorList>
            <person name="Varghese N."/>
            <person name="Submissions S."/>
        </authorList>
    </citation>
    <scope>NUCLEOTIDE SEQUENCE [LARGE SCALE GENOMIC DNA]</scope>
    <source>
        <strain evidence="2">DSM 4725</strain>
    </source>
</reference>
<dbReference type="AlphaFoldDB" id="A0A285V3G3"/>
<gene>
    <name evidence="1" type="ORF">SAMN05660748_1379</name>
</gene>
<accession>A0A285V3G3</accession>
<dbReference type="InterPro" id="IPR043519">
    <property type="entry name" value="NT_sf"/>
</dbReference>
<dbReference type="SUPFAM" id="SSF81301">
    <property type="entry name" value="Nucleotidyltransferase"/>
    <property type="match status" value="1"/>
</dbReference>
<keyword evidence="2" id="KW-1185">Reference proteome</keyword>
<dbReference type="EMBL" id="OBQI01000002">
    <property type="protein sequence ID" value="SOC48674.1"/>
    <property type="molecule type" value="Genomic_DNA"/>
</dbReference>
<evidence type="ECO:0000313" key="1">
    <source>
        <dbReference type="EMBL" id="SOC48674.1"/>
    </source>
</evidence>
<dbReference type="RefSeq" id="WP_097194300.1">
    <property type="nucleotide sequence ID" value="NZ_OBQI01000002.1"/>
</dbReference>
<protein>
    <submittedName>
        <fullName evidence="1">Uncharacterized protein</fullName>
    </submittedName>
</protein>
<organism evidence="1 2">
    <name type="scientific">Blastococcus aggregatus</name>
    <dbReference type="NCBI Taxonomy" id="38502"/>
    <lineage>
        <taxon>Bacteria</taxon>
        <taxon>Bacillati</taxon>
        <taxon>Actinomycetota</taxon>
        <taxon>Actinomycetes</taxon>
        <taxon>Geodermatophilales</taxon>
        <taxon>Geodermatophilaceae</taxon>
        <taxon>Blastococcus</taxon>
    </lineage>
</organism>